<reference evidence="1" key="1">
    <citation type="submission" date="2021-06" db="EMBL/GenBank/DDBJ databases">
        <authorList>
            <person name="Kallberg Y."/>
            <person name="Tangrot J."/>
            <person name="Rosling A."/>
        </authorList>
    </citation>
    <scope>NUCLEOTIDE SEQUENCE</scope>
    <source>
        <strain evidence="1">IN212</strain>
    </source>
</reference>
<evidence type="ECO:0000313" key="2">
    <source>
        <dbReference type="Proteomes" id="UP000789396"/>
    </source>
</evidence>
<protein>
    <submittedName>
        <fullName evidence="1">787_t:CDS:1</fullName>
    </submittedName>
</protein>
<feature type="non-terminal residue" evidence="1">
    <location>
        <position position="251"/>
    </location>
</feature>
<name>A0A9N9J343_9GLOM</name>
<gene>
    <name evidence="1" type="ORF">RFULGI_LOCUS14360</name>
</gene>
<keyword evidence="2" id="KW-1185">Reference proteome</keyword>
<accession>A0A9N9J343</accession>
<dbReference type="EMBL" id="CAJVPZ010041444">
    <property type="protein sequence ID" value="CAG8761691.1"/>
    <property type="molecule type" value="Genomic_DNA"/>
</dbReference>
<dbReference type="SUPFAM" id="SSF56112">
    <property type="entry name" value="Protein kinase-like (PK-like)"/>
    <property type="match status" value="1"/>
</dbReference>
<organism evidence="1 2">
    <name type="scientific">Racocetra fulgida</name>
    <dbReference type="NCBI Taxonomy" id="60492"/>
    <lineage>
        <taxon>Eukaryota</taxon>
        <taxon>Fungi</taxon>
        <taxon>Fungi incertae sedis</taxon>
        <taxon>Mucoromycota</taxon>
        <taxon>Glomeromycotina</taxon>
        <taxon>Glomeromycetes</taxon>
        <taxon>Diversisporales</taxon>
        <taxon>Gigasporaceae</taxon>
        <taxon>Racocetra</taxon>
    </lineage>
</organism>
<proteinExistence type="predicted"/>
<dbReference type="AlphaFoldDB" id="A0A9N9J343"/>
<sequence>MAKQLDEWNRQIEELKNSFKIYKFESFSNLQKIVDGGFGTVRKAKWVDCGLDVALKRLKVADPDEKMVKSFIKEVCLVILSFMVKLDYNSDIIIINELYINNSLKLIKNKISEVSAASANNELVLPDNSILDSGAFNSKGDEVMINDNANGNVTSEENSEVNKKMVNDKVDNKVDNEMVNNAINETTVNNNAINEEGSKIINQSHFSLISKWIDGDYSEGDHSEEDNSTISHQYQFKLLIRGSNDGFKASE</sequence>
<evidence type="ECO:0000313" key="1">
    <source>
        <dbReference type="EMBL" id="CAG8761691.1"/>
    </source>
</evidence>
<dbReference type="InterPro" id="IPR011009">
    <property type="entry name" value="Kinase-like_dom_sf"/>
</dbReference>
<dbReference type="Gene3D" id="3.30.200.20">
    <property type="entry name" value="Phosphorylase Kinase, domain 1"/>
    <property type="match status" value="1"/>
</dbReference>
<dbReference type="OrthoDB" id="2441994at2759"/>
<comment type="caution">
    <text evidence="1">The sequence shown here is derived from an EMBL/GenBank/DDBJ whole genome shotgun (WGS) entry which is preliminary data.</text>
</comment>
<dbReference type="Proteomes" id="UP000789396">
    <property type="component" value="Unassembled WGS sequence"/>
</dbReference>